<dbReference type="InterPro" id="IPR001996">
    <property type="entry name" value="PTS_IIB_1"/>
</dbReference>
<reference evidence="15" key="1">
    <citation type="submission" date="2019-10" db="EMBL/GenBank/DDBJ databases">
        <title>Molecular typing, antibiotic resistance determination and virulence profiling for 36 multidrug-resistant clinical Klebsiella pneumoniae isolates using second- and third-generation sequencing.</title>
        <authorList>
            <person name="Shelenkov A."/>
            <person name="Mikhaylova Y."/>
            <person name="Yanushevich Y."/>
            <person name="Samoilov A."/>
            <person name="Petrova L."/>
            <person name="Fomina V."/>
            <person name="Gusarov V."/>
            <person name="Zamyatin M."/>
            <person name="Shagin D."/>
        </authorList>
    </citation>
    <scope>NUCLEOTIDE SEQUENCE [LARGE SCALE GENOMIC DNA]</scope>
    <source>
        <strain evidence="15">CriePir115</strain>
    </source>
</reference>
<feature type="transmembrane region" description="Helical" evidence="12">
    <location>
        <begin position="252"/>
        <end position="277"/>
    </location>
</feature>
<dbReference type="InterPro" id="IPR018113">
    <property type="entry name" value="PTrfase_EIIB_Cys"/>
</dbReference>
<dbReference type="InterPro" id="IPR036878">
    <property type="entry name" value="Glu_permease_IIB"/>
</dbReference>
<evidence type="ECO:0000256" key="11">
    <source>
        <dbReference type="PROSITE-ProRule" id="PRU00421"/>
    </source>
</evidence>
<evidence type="ECO:0000256" key="4">
    <source>
        <dbReference type="ARBA" id="ARBA00022597"/>
    </source>
</evidence>
<dbReference type="EMBL" id="WJWF01000030">
    <property type="protein sequence ID" value="MRL38296.1"/>
    <property type="molecule type" value="Genomic_DNA"/>
</dbReference>
<keyword evidence="7 12" id="KW-0812">Transmembrane</keyword>
<evidence type="ECO:0000256" key="1">
    <source>
        <dbReference type="ARBA" id="ARBA00004651"/>
    </source>
</evidence>
<evidence type="ECO:0000256" key="7">
    <source>
        <dbReference type="ARBA" id="ARBA00022692"/>
    </source>
</evidence>
<dbReference type="PROSITE" id="PS01035">
    <property type="entry name" value="PTS_EIIB_TYPE_1_CYS"/>
    <property type="match status" value="1"/>
</dbReference>
<feature type="transmembrane region" description="Helical" evidence="12">
    <location>
        <begin position="177"/>
        <end position="197"/>
    </location>
</feature>
<feature type="transmembrane region" description="Helical" evidence="12">
    <location>
        <begin position="390"/>
        <end position="413"/>
    </location>
</feature>
<dbReference type="Gene3D" id="3.30.1360.60">
    <property type="entry name" value="Glucose permease domain IIB"/>
    <property type="match status" value="1"/>
</dbReference>
<dbReference type="AlphaFoldDB" id="A0A9J6S685"/>
<dbReference type="GO" id="GO:0005886">
    <property type="term" value="C:plasma membrane"/>
    <property type="evidence" value="ECO:0007669"/>
    <property type="project" value="UniProtKB-SubCell"/>
</dbReference>
<dbReference type="InterPro" id="IPR003352">
    <property type="entry name" value="PTS_EIIC"/>
</dbReference>
<comment type="caution">
    <text evidence="15">The sequence shown here is derived from an EMBL/GenBank/DDBJ whole genome shotgun (WGS) entry which is preliminary data.</text>
</comment>
<protein>
    <submittedName>
        <fullName evidence="15">PTS beta-glucoside transporter subunit IIABC</fullName>
    </submittedName>
</protein>
<dbReference type="NCBIfam" id="TIGR00826">
    <property type="entry name" value="EIIB_glc"/>
    <property type="match status" value="1"/>
</dbReference>
<keyword evidence="8" id="KW-0418">Kinase</keyword>
<dbReference type="PROSITE" id="PS51098">
    <property type="entry name" value="PTS_EIIB_TYPE_1"/>
    <property type="match status" value="1"/>
</dbReference>
<feature type="transmembrane region" description="Helical" evidence="12">
    <location>
        <begin position="153"/>
        <end position="171"/>
    </location>
</feature>
<feature type="transmembrane region" description="Helical" evidence="12">
    <location>
        <begin position="332"/>
        <end position="352"/>
    </location>
</feature>
<evidence type="ECO:0000256" key="10">
    <source>
        <dbReference type="ARBA" id="ARBA00023136"/>
    </source>
</evidence>
<gene>
    <name evidence="15" type="ORF">GJJ18_23005</name>
</gene>
<sequence length="466" mass="49227">MGYQQLAKDILSHVGGRENISGLVYCATRLRFNLADSQKADREGLKAKPGILTVVESGGQFQVVIGNHVQEVYHAVCQEAGLNDESTSRQESAKPAAEEKTGVMARLVDVISAIFAPFLGVMAASGILKGALALATVGGVLDTDSGTYKIWSAASDALFYFLPVILGYTAGKKFGGTPFITMIIGGALVHPTMIAAFQAASQPNAAPEYFLGIPVTFINYSSSVIPIIFAAWVSCWLEKYAGRLLHSTIKNIITPVVCIGITVPLTFLLIGPAATWLGQTLAHGYQAVYVFAPWLAGVVIGAFWQVFVIFGLHWGFVPLIFNNLSVLGHDTFMPLILPAVMGQVGACLGIFLRARDARLKMLAGSAATAGVFGITEPAIYGVTLPNRRSFIFASLGGAIGGAIIGFFGTRVFSFTISSIFTFAVVIPPAGIDMSVWGCIIGATLAFIIATILTLIAGLPAAARNIK</sequence>
<keyword evidence="10 12" id="KW-0472">Membrane</keyword>
<comment type="subcellular location">
    <subcellularLocation>
        <location evidence="1">Cell membrane</location>
        <topology evidence="1">Multi-pass membrane protein</topology>
    </subcellularLocation>
</comment>
<evidence type="ECO:0000256" key="2">
    <source>
        <dbReference type="ARBA" id="ARBA00022448"/>
    </source>
</evidence>
<accession>A0A9J6S685</accession>
<proteinExistence type="predicted"/>
<keyword evidence="6" id="KW-0598">Phosphotransferase system</keyword>
<evidence type="ECO:0000256" key="8">
    <source>
        <dbReference type="ARBA" id="ARBA00022777"/>
    </source>
</evidence>
<dbReference type="FunFam" id="3.30.1360.60:FF:000001">
    <property type="entry name" value="PTS system glucose-specific IIBC component PtsG"/>
    <property type="match status" value="1"/>
</dbReference>
<organism evidence="15">
    <name type="scientific">Klebsiella pneumoniae</name>
    <dbReference type="NCBI Taxonomy" id="573"/>
    <lineage>
        <taxon>Bacteria</taxon>
        <taxon>Pseudomonadati</taxon>
        <taxon>Pseudomonadota</taxon>
        <taxon>Gammaproteobacteria</taxon>
        <taxon>Enterobacterales</taxon>
        <taxon>Enterobacteriaceae</taxon>
        <taxon>Klebsiella/Raoultella group</taxon>
        <taxon>Klebsiella</taxon>
        <taxon>Klebsiella pneumoniae complex</taxon>
    </lineage>
</organism>
<dbReference type="PROSITE" id="PS51103">
    <property type="entry name" value="PTS_EIIC_TYPE_1"/>
    <property type="match status" value="1"/>
</dbReference>
<evidence type="ECO:0000259" key="13">
    <source>
        <dbReference type="PROSITE" id="PS51098"/>
    </source>
</evidence>
<feature type="transmembrane region" description="Helical" evidence="12">
    <location>
        <begin position="433"/>
        <end position="458"/>
    </location>
</feature>
<keyword evidence="5" id="KW-0808">Transferase</keyword>
<evidence type="ECO:0000259" key="14">
    <source>
        <dbReference type="PROSITE" id="PS51103"/>
    </source>
</evidence>
<keyword evidence="3" id="KW-1003">Cell membrane</keyword>
<dbReference type="GO" id="GO:0016301">
    <property type="term" value="F:kinase activity"/>
    <property type="evidence" value="ECO:0007669"/>
    <property type="project" value="UniProtKB-KW"/>
</dbReference>
<dbReference type="GO" id="GO:0009401">
    <property type="term" value="P:phosphoenolpyruvate-dependent sugar phosphotransferase system"/>
    <property type="evidence" value="ECO:0007669"/>
    <property type="project" value="UniProtKB-KW"/>
</dbReference>
<evidence type="ECO:0000256" key="9">
    <source>
        <dbReference type="ARBA" id="ARBA00022989"/>
    </source>
</evidence>
<dbReference type="InterPro" id="IPR050558">
    <property type="entry name" value="PTS_Sugar-Specific_Components"/>
</dbReference>
<dbReference type="PANTHER" id="PTHR30175">
    <property type="entry name" value="PHOSPHOTRANSFERASE SYSTEM TRANSPORT PROTEIN"/>
    <property type="match status" value="1"/>
</dbReference>
<evidence type="ECO:0000256" key="5">
    <source>
        <dbReference type="ARBA" id="ARBA00022679"/>
    </source>
</evidence>
<dbReference type="SUPFAM" id="SSF55604">
    <property type="entry name" value="Glucose permease domain IIB"/>
    <property type="match status" value="1"/>
</dbReference>
<feature type="transmembrane region" description="Helical" evidence="12">
    <location>
        <begin position="289"/>
        <end position="312"/>
    </location>
</feature>
<evidence type="ECO:0000256" key="12">
    <source>
        <dbReference type="SAM" id="Phobius"/>
    </source>
</evidence>
<feature type="domain" description="PTS EIIB type-1" evidence="13">
    <location>
        <begin position="4"/>
        <end position="86"/>
    </location>
</feature>
<feature type="active site" description="Phosphocysteine intermediate; for EIIB activity" evidence="11">
    <location>
        <position position="26"/>
    </location>
</feature>
<evidence type="ECO:0000256" key="3">
    <source>
        <dbReference type="ARBA" id="ARBA00022475"/>
    </source>
</evidence>
<keyword evidence="4" id="KW-0762">Sugar transport</keyword>
<dbReference type="Pfam" id="PF02378">
    <property type="entry name" value="PTS_EIIC"/>
    <property type="match status" value="1"/>
</dbReference>
<dbReference type="GO" id="GO:0008982">
    <property type="term" value="F:protein-N(PI)-phosphohistidine-sugar phosphotransferase activity"/>
    <property type="evidence" value="ECO:0007669"/>
    <property type="project" value="InterPro"/>
</dbReference>
<dbReference type="GO" id="GO:0090589">
    <property type="term" value="F:protein-phosphocysteine-trehalose phosphotransferase system transporter activity"/>
    <property type="evidence" value="ECO:0007669"/>
    <property type="project" value="TreeGrafter"/>
</dbReference>
<keyword evidence="2" id="KW-0813">Transport</keyword>
<dbReference type="Pfam" id="PF00367">
    <property type="entry name" value="PTS_EIIB"/>
    <property type="match status" value="1"/>
</dbReference>
<keyword evidence="9 12" id="KW-1133">Transmembrane helix</keyword>
<feature type="domain" description="PTS EIIC type-1" evidence="14">
    <location>
        <begin position="109"/>
        <end position="466"/>
    </location>
</feature>
<name>A0A9J6S685_KLEPN</name>
<dbReference type="InterPro" id="IPR013013">
    <property type="entry name" value="PTS_EIIC_1"/>
</dbReference>
<dbReference type="CDD" id="cd00212">
    <property type="entry name" value="PTS_IIB_glc"/>
    <property type="match status" value="1"/>
</dbReference>
<dbReference type="PANTHER" id="PTHR30175:SF1">
    <property type="entry name" value="PTS SYSTEM ARBUTIN-, CELLOBIOSE-, AND SALICIN-SPECIFIC EIIBC COMPONENT-RELATED"/>
    <property type="match status" value="1"/>
</dbReference>
<evidence type="ECO:0000256" key="6">
    <source>
        <dbReference type="ARBA" id="ARBA00022683"/>
    </source>
</evidence>
<evidence type="ECO:0000313" key="15">
    <source>
        <dbReference type="EMBL" id="MRL38296.1"/>
    </source>
</evidence>
<feature type="transmembrane region" description="Helical" evidence="12">
    <location>
        <begin position="209"/>
        <end position="232"/>
    </location>
</feature>
<dbReference type="GO" id="GO:0015771">
    <property type="term" value="P:trehalose transport"/>
    <property type="evidence" value="ECO:0007669"/>
    <property type="project" value="TreeGrafter"/>
</dbReference>
<feature type="transmembrane region" description="Helical" evidence="12">
    <location>
        <begin position="114"/>
        <end position="141"/>
    </location>
</feature>